<accession>A0A0A0N722</accession>
<organism evidence="2 3">
    <name type="scientific">Streptomyces rapamycinicus (strain ATCC 29253 / DSM 41530 / NRRL 5491 / AYB-994)</name>
    <name type="common">Streptomyces hygroscopicus (strain ATCC 29253)</name>
    <dbReference type="NCBI Taxonomy" id="1343740"/>
    <lineage>
        <taxon>Bacteria</taxon>
        <taxon>Bacillati</taxon>
        <taxon>Actinomycetota</taxon>
        <taxon>Actinomycetes</taxon>
        <taxon>Kitasatosporales</taxon>
        <taxon>Streptomycetaceae</taxon>
        <taxon>Streptomyces</taxon>
        <taxon>Streptomyces violaceusniger group</taxon>
    </lineage>
</organism>
<proteinExistence type="predicted"/>
<dbReference type="SUPFAM" id="SSF51182">
    <property type="entry name" value="RmlC-like cupins"/>
    <property type="match status" value="1"/>
</dbReference>
<dbReference type="KEGG" id="src:M271_00595"/>
<evidence type="ECO:0000313" key="3">
    <source>
        <dbReference type="Proteomes" id="UP000281594"/>
    </source>
</evidence>
<dbReference type="InterPro" id="IPR014710">
    <property type="entry name" value="RmlC-like_jellyroll"/>
</dbReference>
<dbReference type="STRING" id="1343740.M271_00595"/>
<dbReference type="Gene3D" id="2.60.120.10">
    <property type="entry name" value="Jelly Rolls"/>
    <property type="match status" value="1"/>
</dbReference>
<dbReference type="InterPro" id="IPR011051">
    <property type="entry name" value="RmlC_Cupin_sf"/>
</dbReference>
<evidence type="ECO:0008006" key="4">
    <source>
        <dbReference type="Google" id="ProtNLM"/>
    </source>
</evidence>
<sequence>MPSECDAVGASAETSGAHTTDTMEHTRVVSGEFALAMAGTETESREGDVVVQNGTPHGGVNRSYQPCATSAVQVPADPATRPLPSTAGSPS</sequence>
<feature type="region of interest" description="Disordered" evidence="1">
    <location>
        <begin position="1"/>
        <end position="25"/>
    </location>
</feature>
<dbReference type="EMBL" id="QYCY01000002">
    <property type="protein sequence ID" value="RLV76163.1"/>
    <property type="molecule type" value="Genomic_DNA"/>
</dbReference>
<dbReference type="HOGENOM" id="CLU_2425746_0_0_11"/>
<feature type="region of interest" description="Disordered" evidence="1">
    <location>
        <begin position="40"/>
        <end position="91"/>
    </location>
</feature>
<evidence type="ECO:0000313" key="2">
    <source>
        <dbReference type="EMBL" id="RLV76163.1"/>
    </source>
</evidence>
<name>A0A0A0N722_STRRN</name>
<evidence type="ECO:0000256" key="1">
    <source>
        <dbReference type="SAM" id="MobiDB-lite"/>
    </source>
</evidence>
<gene>
    <name evidence="2" type="ORF">D3C57_143095</name>
</gene>
<comment type="caution">
    <text evidence="2">The sequence shown here is derived from an EMBL/GenBank/DDBJ whole genome shotgun (WGS) entry which is preliminary data.</text>
</comment>
<protein>
    <recommendedName>
        <fullName evidence="4">Cupin</fullName>
    </recommendedName>
</protein>
<dbReference type="Proteomes" id="UP000281594">
    <property type="component" value="Unassembled WGS sequence"/>
</dbReference>
<dbReference type="AlphaFoldDB" id="A0A0A0N722"/>
<reference evidence="2 3" key="1">
    <citation type="journal article" date="2018" name="J. Biol. Chem.">
        <title>Discovery of the actinoplanic acid pathway in Streptomyces rapamycinicus reveals a genetically conserved synergism with rapamycin.</title>
        <authorList>
            <person name="Mrak P."/>
            <person name="Krastel P."/>
            <person name="Pivk Lukancic P."/>
            <person name="Tao J."/>
            <person name="Pistorius D."/>
            <person name="Moore C.M."/>
        </authorList>
    </citation>
    <scope>NUCLEOTIDE SEQUENCE [LARGE SCALE GENOMIC DNA]</scope>
    <source>
        <strain evidence="2 3">NRRL 5491</strain>
    </source>
</reference>
<dbReference type="RefSeq" id="WP_020865154.1">
    <property type="nucleotide sequence ID" value="NC_022785.1"/>
</dbReference>
<feature type="compositionally biased region" description="Polar residues" evidence="1">
    <location>
        <begin position="62"/>
        <end position="72"/>
    </location>
</feature>